<sequence>FSGFWSRRLREGEDPSPWILTGSDASFATINTINDSRFLKRDLVHLQKFFLCPSEIMSNTDADLRDQIQRKAAKHRQYYETIVGIDNASCRDSREDREMAPDVSETESAELVDVNINKRESPSPEPVDDENAGNGEPPGGNGKRQRRQGVYELSSPGVVEEDPSIFKSVKQLRENYLAMLEKTSRHLALRAKENAEKDKFDLLVPPPSGYCSSSASAGSDDEREKTWTQQKQTVRRSASSDSAVHSDEDALGSNWGEKKEEYNVNEDAYRNMLKPDLKLPKGVLELFGMRFVVLSGADMNKFKKRTGFVVKSPYSPRGSIDHSNVPSRTIIEAQYVPLPLDRKFSADCVSEVAAEDDPTGSRRQSCFSEGDTPRYRYWRTPSVVVSDYSDDIMGLTLEDIEYIRNKKENSSSPDSSLHSSCSNLNYCGSSISALDGDYVLNKPYRKSSNCSTCSTLSDEEGDGTLHPQRSKEVSGVFFVLLTLIKRRSGWEKETSINTSIQTERDR</sequence>
<feature type="non-terminal residue" evidence="2">
    <location>
        <position position="1"/>
    </location>
</feature>
<feature type="compositionally biased region" description="Basic and acidic residues" evidence="1">
    <location>
        <begin position="90"/>
        <end position="100"/>
    </location>
</feature>
<feature type="compositionally biased region" description="Low complexity" evidence="1">
    <location>
        <begin position="209"/>
        <end position="218"/>
    </location>
</feature>
<feature type="region of interest" description="Disordered" evidence="1">
    <location>
        <begin position="199"/>
        <end position="254"/>
    </location>
</feature>
<protein>
    <submittedName>
        <fullName evidence="2">Uncharacterized protein</fullName>
    </submittedName>
</protein>
<name>A0AAV8VZT4_9CUCU</name>
<evidence type="ECO:0000313" key="3">
    <source>
        <dbReference type="Proteomes" id="UP001159042"/>
    </source>
</evidence>
<dbReference type="Proteomes" id="UP001159042">
    <property type="component" value="Unassembled WGS sequence"/>
</dbReference>
<comment type="caution">
    <text evidence="2">The sequence shown here is derived from an EMBL/GenBank/DDBJ whole genome shotgun (WGS) entry which is preliminary data.</text>
</comment>
<dbReference type="AlphaFoldDB" id="A0AAV8VZT4"/>
<evidence type="ECO:0000313" key="2">
    <source>
        <dbReference type="EMBL" id="KAJ8919590.1"/>
    </source>
</evidence>
<evidence type="ECO:0000256" key="1">
    <source>
        <dbReference type="SAM" id="MobiDB-lite"/>
    </source>
</evidence>
<accession>A0AAV8VZT4</accession>
<reference evidence="2 3" key="1">
    <citation type="journal article" date="2023" name="Insect Mol. Biol.">
        <title>Genome sequencing provides insights into the evolution of gene families encoding plant cell wall-degrading enzymes in longhorned beetles.</title>
        <authorList>
            <person name="Shin N.R."/>
            <person name="Okamura Y."/>
            <person name="Kirsch R."/>
            <person name="Pauchet Y."/>
        </authorList>
    </citation>
    <scope>NUCLEOTIDE SEQUENCE [LARGE SCALE GENOMIC DNA]</scope>
    <source>
        <strain evidence="2">EAD_L_NR</strain>
    </source>
</reference>
<organism evidence="2 3">
    <name type="scientific">Exocentrus adspersus</name>
    <dbReference type="NCBI Taxonomy" id="1586481"/>
    <lineage>
        <taxon>Eukaryota</taxon>
        <taxon>Metazoa</taxon>
        <taxon>Ecdysozoa</taxon>
        <taxon>Arthropoda</taxon>
        <taxon>Hexapoda</taxon>
        <taxon>Insecta</taxon>
        <taxon>Pterygota</taxon>
        <taxon>Neoptera</taxon>
        <taxon>Endopterygota</taxon>
        <taxon>Coleoptera</taxon>
        <taxon>Polyphaga</taxon>
        <taxon>Cucujiformia</taxon>
        <taxon>Chrysomeloidea</taxon>
        <taxon>Cerambycidae</taxon>
        <taxon>Lamiinae</taxon>
        <taxon>Acanthocinini</taxon>
        <taxon>Exocentrus</taxon>
    </lineage>
</organism>
<dbReference type="EMBL" id="JANEYG010000017">
    <property type="protein sequence ID" value="KAJ8919590.1"/>
    <property type="molecule type" value="Genomic_DNA"/>
</dbReference>
<gene>
    <name evidence="2" type="ORF">NQ315_002212</name>
</gene>
<proteinExistence type="predicted"/>
<feature type="compositionally biased region" description="Polar residues" evidence="1">
    <location>
        <begin position="227"/>
        <end position="243"/>
    </location>
</feature>
<keyword evidence="3" id="KW-1185">Reference proteome</keyword>
<feature type="region of interest" description="Disordered" evidence="1">
    <location>
        <begin position="90"/>
        <end position="147"/>
    </location>
</feature>